<dbReference type="InterPro" id="IPR004143">
    <property type="entry name" value="BPL_LPL_catalytic"/>
</dbReference>
<evidence type="ECO:0000259" key="1">
    <source>
        <dbReference type="PROSITE" id="PS51733"/>
    </source>
</evidence>
<dbReference type="InterPro" id="IPR045864">
    <property type="entry name" value="aa-tRNA-synth_II/BPL/LPL"/>
</dbReference>
<dbReference type="OrthoDB" id="7364083at2"/>
<organism evidence="2 3">
    <name type="scientific">Marinomonas mediterranea (strain ATCC 700492 / JCM 21426 / NBRC 103028 / MMB-1)</name>
    <dbReference type="NCBI Taxonomy" id="717774"/>
    <lineage>
        <taxon>Bacteria</taxon>
        <taxon>Pseudomonadati</taxon>
        <taxon>Pseudomonadota</taxon>
        <taxon>Gammaproteobacteria</taxon>
        <taxon>Oceanospirillales</taxon>
        <taxon>Oceanospirillaceae</taxon>
        <taxon>Marinomonas</taxon>
    </lineage>
</organism>
<proteinExistence type="predicted"/>
<keyword evidence="3" id="KW-1185">Reference proteome</keyword>
<evidence type="ECO:0000313" key="3">
    <source>
        <dbReference type="Proteomes" id="UP000001062"/>
    </source>
</evidence>
<dbReference type="Proteomes" id="UP000001062">
    <property type="component" value="Chromosome"/>
</dbReference>
<sequence length="232" mass="26244">MTTSKNRIIQFKNTSVERAFEKEAELIKKVQTGDLNQCLLLWRTTTPTLVLPASQKWKATPELTAQLDLHNWHIVSRRTGGAPVPQVQGVINLTHMYVWDADRHYAIQEGYSRFCGTLEHFFNALGLTTENHATPHSYCDGDYNMNINGQKIVGTAQRVITGKERKVILAQACILVDVSLEQLVHPVNLFNQFNQMNDRIKADAHTCIADQLETVPAIDTLYRGLIQAFVQN</sequence>
<dbReference type="STRING" id="717774.Marme_3423"/>
<accession>F2K4Z6</accession>
<dbReference type="Pfam" id="PF21948">
    <property type="entry name" value="LplA-B_cat"/>
    <property type="match status" value="1"/>
</dbReference>
<dbReference type="PANTHER" id="PTHR43679:SF2">
    <property type="entry name" value="OCTANOYL-[GCVH]:PROTEIN N-OCTANOYLTRANSFERASE"/>
    <property type="match status" value="1"/>
</dbReference>
<dbReference type="EMBL" id="CP002583">
    <property type="protein sequence ID" value="ADZ92639.1"/>
    <property type="molecule type" value="Genomic_DNA"/>
</dbReference>
<dbReference type="HOGENOM" id="CLU_084176_0_0_6"/>
<gene>
    <name evidence="2" type="ordered locus">Marme_3423</name>
</gene>
<protein>
    <recommendedName>
        <fullName evidence="1">BPL/LPL catalytic domain-containing protein</fullName>
    </recommendedName>
</protein>
<dbReference type="PANTHER" id="PTHR43679">
    <property type="entry name" value="OCTANOYLTRANSFERASE LIPM-RELATED"/>
    <property type="match status" value="1"/>
</dbReference>
<name>F2K4Z6_MARM1</name>
<dbReference type="KEGG" id="mme:Marme_3423"/>
<dbReference type="RefSeq" id="WP_013662541.1">
    <property type="nucleotide sequence ID" value="NC_015276.1"/>
</dbReference>
<dbReference type="InterPro" id="IPR050664">
    <property type="entry name" value="Octanoyltrans_LipM/LipL"/>
</dbReference>
<dbReference type="PROSITE" id="PS51733">
    <property type="entry name" value="BPL_LPL_CATALYTIC"/>
    <property type="match status" value="1"/>
</dbReference>
<dbReference type="AlphaFoldDB" id="F2K4Z6"/>
<dbReference type="PATRIC" id="fig|717774.3.peg.3525"/>
<reference evidence="2 3" key="1">
    <citation type="journal article" date="2012" name="Stand. Genomic Sci.">
        <title>Complete genome sequence of the melanogenic marine bacterium Marinomonas mediterranea type strain (MMB-1(T)).</title>
        <authorList>
            <person name="Lucas-Elio P."/>
            <person name="Goodwin L."/>
            <person name="Woyke T."/>
            <person name="Pitluck S."/>
            <person name="Nolan M."/>
            <person name="Kyrpides N.C."/>
            <person name="Detter J.C."/>
            <person name="Copeland A."/>
            <person name="Teshima H."/>
            <person name="Bruce D."/>
            <person name="Detter C."/>
            <person name="Tapia R."/>
            <person name="Han S."/>
            <person name="Land M.L."/>
            <person name="Ivanova N."/>
            <person name="Mikhailova N."/>
            <person name="Johnston A.W."/>
            <person name="Sanchez-Amat A."/>
        </authorList>
    </citation>
    <scope>NUCLEOTIDE SEQUENCE [LARGE SCALE GENOMIC DNA]</scope>
    <source>
        <strain evidence="3">ATCC 700492 / JCM 21426 / NBRC 103028 / MMB-1</strain>
    </source>
</reference>
<dbReference type="SUPFAM" id="SSF55681">
    <property type="entry name" value="Class II aaRS and biotin synthetases"/>
    <property type="match status" value="1"/>
</dbReference>
<evidence type="ECO:0000313" key="2">
    <source>
        <dbReference type="EMBL" id="ADZ92639.1"/>
    </source>
</evidence>
<dbReference type="Gene3D" id="3.30.930.10">
    <property type="entry name" value="Bira Bifunctional Protein, Domain 2"/>
    <property type="match status" value="1"/>
</dbReference>
<dbReference type="eggNOG" id="COG0095">
    <property type="taxonomic scope" value="Bacteria"/>
</dbReference>
<feature type="domain" description="BPL/LPL catalytic" evidence="1">
    <location>
        <begin position="33"/>
        <end position="220"/>
    </location>
</feature>